<comment type="caution">
    <text evidence="1">The sequence shown here is derived from an EMBL/GenBank/DDBJ whole genome shotgun (WGS) entry which is preliminary data.</text>
</comment>
<feature type="non-terminal residue" evidence="1">
    <location>
        <position position="1"/>
    </location>
</feature>
<keyword evidence="2" id="KW-1185">Reference proteome</keyword>
<name>A0ABC8R5W6_9AQUA</name>
<organism evidence="1 2">
    <name type="scientific">Ilex paraguariensis</name>
    <name type="common">yerba mate</name>
    <dbReference type="NCBI Taxonomy" id="185542"/>
    <lineage>
        <taxon>Eukaryota</taxon>
        <taxon>Viridiplantae</taxon>
        <taxon>Streptophyta</taxon>
        <taxon>Embryophyta</taxon>
        <taxon>Tracheophyta</taxon>
        <taxon>Spermatophyta</taxon>
        <taxon>Magnoliopsida</taxon>
        <taxon>eudicotyledons</taxon>
        <taxon>Gunneridae</taxon>
        <taxon>Pentapetalae</taxon>
        <taxon>asterids</taxon>
        <taxon>campanulids</taxon>
        <taxon>Aquifoliales</taxon>
        <taxon>Aquifoliaceae</taxon>
        <taxon>Ilex</taxon>
    </lineage>
</organism>
<evidence type="ECO:0000313" key="1">
    <source>
        <dbReference type="EMBL" id="CAK9140404.1"/>
    </source>
</evidence>
<protein>
    <submittedName>
        <fullName evidence="1">Uncharacterized protein</fullName>
    </submittedName>
</protein>
<dbReference type="AlphaFoldDB" id="A0ABC8R5W6"/>
<accession>A0ABC8R5W6</accession>
<reference evidence="1 2" key="1">
    <citation type="submission" date="2024-02" db="EMBL/GenBank/DDBJ databases">
        <authorList>
            <person name="Vignale AGUSTIN F."/>
            <person name="Sosa J E."/>
            <person name="Modenutti C."/>
        </authorList>
    </citation>
    <scope>NUCLEOTIDE SEQUENCE [LARGE SCALE GENOMIC DNA]</scope>
</reference>
<dbReference type="Proteomes" id="UP001642360">
    <property type="component" value="Unassembled WGS sequence"/>
</dbReference>
<gene>
    <name evidence="1" type="ORF">ILEXP_LOCUS7849</name>
</gene>
<feature type="non-terminal residue" evidence="1">
    <location>
        <position position="57"/>
    </location>
</feature>
<dbReference type="EMBL" id="CAUOFW020001037">
    <property type="protein sequence ID" value="CAK9140404.1"/>
    <property type="molecule type" value="Genomic_DNA"/>
</dbReference>
<proteinExistence type="predicted"/>
<sequence length="57" mass="6635">GGRLGNANLLEEFKSFQESLFFLVYIKWILHSDKSRDRILEKIDCMLVGEEALSFVK</sequence>
<evidence type="ECO:0000313" key="2">
    <source>
        <dbReference type="Proteomes" id="UP001642360"/>
    </source>
</evidence>